<dbReference type="Proteomes" id="UP000318313">
    <property type="component" value="Chromosome"/>
</dbReference>
<reference evidence="1 2" key="1">
    <citation type="submission" date="2019-03" db="EMBL/GenBank/DDBJ databases">
        <title>Deep-cultivation of Planctomycetes and their phenomic and genomic characterization uncovers novel biology.</title>
        <authorList>
            <person name="Wiegand S."/>
            <person name="Jogler M."/>
            <person name="Boedeker C."/>
            <person name="Pinto D."/>
            <person name="Vollmers J."/>
            <person name="Rivas-Marin E."/>
            <person name="Kohn T."/>
            <person name="Peeters S.H."/>
            <person name="Heuer A."/>
            <person name="Rast P."/>
            <person name="Oberbeckmann S."/>
            <person name="Bunk B."/>
            <person name="Jeske O."/>
            <person name="Meyerdierks A."/>
            <person name="Storesund J.E."/>
            <person name="Kallscheuer N."/>
            <person name="Luecker S."/>
            <person name="Lage O.M."/>
            <person name="Pohl T."/>
            <person name="Merkel B.J."/>
            <person name="Hornburger P."/>
            <person name="Mueller R.-W."/>
            <person name="Bruemmer F."/>
            <person name="Labrenz M."/>
            <person name="Spormann A.M."/>
            <person name="Op den Camp H."/>
            <person name="Overmann J."/>
            <person name="Amann R."/>
            <person name="Jetten M.S.M."/>
            <person name="Mascher T."/>
            <person name="Medema M.H."/>
            <person name="Devos D.P."/>
            <person name="Kaster A.-K."/>
            <person name="Ovreas L."/>
            <person name="Rohde M."/>
            <person name="Galperin M.Y."/>
            <person name="Jogler C."/>
        </authorList>
    </citation>
    <scope>NUCLEOTIDE SEQUENCE [LARGE SCALE GENOMIC DNA]</scope>
    <source>
        <strain evidence="1 2">Enr17</strain>
    </source>
</reference>
<evidence type="ECO:0008006" key="3">
    <source>
        <dbReference type="Google" id="ProtNLM"/>
    </source>
</evidence>
<sequence length="332" mass="37832">MQTVTPERVAAKLTELKLELSPAISYRLETLFPQLEGWFVNRRLRKKFQQIQKLEPLLADLLLEHEEVQLVLHGNQGTLADIILTGSLWIGTTSCTALVFTNLRLYCIRTDDQDTPQKTFWSIYYSQIHNLQLTLFGSARFSLKDGRRLLFSGVIKEDLDRMQATVQENCDRFRNTGFDPAVTQSREQLCGHCFDVIPPGLYDCESCGATYWTPSEVGIRSFLFPSWGDFVMKHEVLAFMELIGFCLLLLFTLTSFSEGKYGTGLAVFFLANLADALMSVQIATRALHLKSVPSFTDFQNQNAFDWEQERSVQLDLRSDYADYRVAASADEL</sequence>
<proteinExistence type="predicted"/>
<protein>
    <recommendedName>
        <fullName evidence="3">YokE-like PH domain-containing protein</fullName>
    </recommendedName>
</protein>
<dbReference type="OrthoDB" id="251792at2"/>
<dbReference type="AlphaFoldDB" id="A0A518IAY9"/>
<gene>
    <name evidence="1" type="ORF">Enr17x_23110</name>
</gene>
<organism evidence="1 2">
    <name type="scientific">Gimesia fumaroli</name>
    <dbReference type="NCBI Taxonomy" id="2527976"/>
    <lineage>
        <taxon>Bacteria</taxon>
        <taxon>Pseudomonadati</taxon>
        <taxon>Planctomycetota</taxon>
        <taxon>Planctomycetia</taxon>
        <taxon>Planctomycetales</taxon>
        <taxon>Planctomycetaceae</taxon>
        <taxon>Gimesia</taxon>
    </lineage>
</organism>
<evidence type="ECO:0000313" key="1">
    <source>
        <dbReference type="EMBL" id="QDV50273.1"/>
    </source>
</evidence>
<keyword evidence="2" id="KW-1185">Reference proteome</keyword>
<evidence type="ECO:0000313" key="2">
    <source>
        <dbReference type="Proteomes" id="UP000318313"/>
    </source>
</evidence>
<dbReference type="RefSeq" id="WP_145308663.1">
    <property type="nucleotide sequence ID" value="NZ_CP037452.1"/>
</dbReference>
<dbReference type="EMBL" id="CP037452">
    <property type="protein sequence ID" value="QDV50273.1"/>
    <property type="molecule type" value="Genomic_DNA"/>
</dbReference>
<accession>A0A518IAY9</accession>
<dbReference type="KEGG" id="gfm:Enr17x_23110"/>
<name>A0A518IAY9_9PLAN</name>